<gene>
    <name evidence="1" type="ORF">OC846_005631</name>
</gene>
<proteinExistence type="predicted"/>
<keyword evidence="2" id="KW-1185">Reference proteome</keyword>
<dbReference type="EMBL" id="JAPDMZ010000227">
    <property type="protein sequence ID" value="KAK0545526.1"/>
    <property type="molecule type" value="Genomic_DNA"/>
</dbReference>
<accession>A0AAN6GQ69</accession>
<protein>
    <submittedName>
        <fullName evidence="1">Uncharacterized protein</fullName>
    </submittedName>
</protein>
<reference evidence="1" key="1">
    <citation type="journal article" date="2023" name="PhytoFront">
        <title>Draft Genome Resources of Seven Strains of Tilletia horrida, Causal Agent of Kernel Smut of Rice.</title>
        <authorList>
            <person name="Khanal S."/>
            <person name="Antony Babu S."/>
            <person name="Zhou X.G."/>
        </authorList>
    </citation>
    <scope>NUCLEOTIDE SEQUENCE</scope>
    <source>
        <strain evidence="1">TX6</strain>
    </source>
</reference>
<dbReference type="AlphaFoldDB" id="A0AAN6GQ69"/>
<evidence type="ECO:0000313" key="2">
    <source>
        <dbReference type="Proteomes" id="UP001176517"/>
    </source>
</evidence>
<evidence type="ECO:0000313" key="1">
    <source>
        <dbReference type="EMBL" id="KAK0545526.1"/>
    </source>
</evidence>
<sequence>MLLREDPVTQGMERVMIALLGVTSANSAPGGFYYPWDTSIYDPMLNDMLKEFKTAEAENPDAAAQFNASKVLQMGGSLIEAPGSGIFFKDITKEEFEDQSDSGVAYFGSVPGPRPQLARHIPEVVRDLDWANMSRKDWTEQACSLYLFKMDAQIMLVIFSLHTGAVKYDPRFAPLRSRLIYLSMTIQAAAEHMVWKGVTPAATRERLLKFKPL</sequence>
<organism evidence="1 2">
    <name type="scientific">Tilletia horrida</name>
    <dbReference type="NCBI Taxonomy" id="155126"/>
    <lineage>
        <taxon>Eukaryota</taxon>
        <taxon>Fungi</taxon>
        <taxon>Dikarya</taxon>
        <taxon>Basidiomycota</taxon>
        <taxon>Ustilaginomycotina</taxon>
        <taxon>Exobasidiomycetes</taxon>
        <taxon>Tilletiales</taxon>
        <taxon>Tilletiaceae</taxon>
        <taxon>Tilletia</taxon>
    </lineage>
</organism>
<name>A0AAN6GQ69_9BASI</name>
<dbReference type="Proteomes" id="UP001176517">
    <property type="component" value="Unassembled WGS sequence"/>
</dbReference>
<comment type="caution">
    <text evidence="1">The sequence shown here is derived from an EMBL/GenBank/DDBJ whole genome shotgun (WGS) entry which is preliminary data.</text>
</comment>